<evidence type="ECO:0000256" key="1">
    <source>
        <dbReference type="ARBA" id="ARBA00023152"/>
    </source>
</evidence>
<dbReference type="SMART" id="SM00855">
    <property type="entry name" value="PGAM"/>
    <property type="match status" value="1"/>
</dbReference>
<dbReference type="EMBL" id="CAJNOL010000582">
    <property type="protein sequence ID" value="CAF1124862.1"/>
    <property type="molecule type" value="Genomic_DNA"/>
</dbReference>
<name>A0A814QUZ0_9BILA</name>
<organism evidence="5 7">
    <name type="scientific">Rotaria sordida</name>
    <dbReference type="NCBI Taxonomy" id="392033"/>
    <lineage>
        <taxon>Eukaryota</taxon>
        <taxon>Metazoa</taxon>
        <taxon>Spiralia</taxon>
        <taxon>Gnathifera</taxon>
        <taxon>Rotifera</taxon>
        <taxon>Eurotatoria</taxon>
        <taxon>Bdelloidea</taxon>
        <taxon>Philodinida</taxon>
        <taxon>Philodinidae</taxon>
        <taxon>Rotaria</taxon>
    </lineage>
</organism>
<dbReference type="InterPro" id="IPR029033">
    <property type="entry name" value="His_PPase_superfam"/>
</dbReference>
<gene>
    <name evidence="6" type="ORF">JBS370_LOCUS28948</name>
    <name evidence="4" type="ORF">JXQ802_LOCUS20357</name>
    <name evidence="5" type="ORF">JXQ802_LOCUS20400</name>
    <name evidence="3" type="ORF">PYM288_LOCUS15346</name>
</gene>
<sequence>MYIYIVRHGESTYNANPLDDTIDCPLTSNGIEQSIKLNSSSYPNYYSLIVSSPLRRCLDTIKLSNISCDHFEINNLFREIYGGCKSDLLYDNETISIEDDQQIKQRIQLINYYLLEKKQSNISNILIVTHADLIWNLTSYQINGETFGTWLNNAEIFHWKQI</sequence>
<evidence type="ECO:0000313" key="3">
    <source>
        <dbReference type="EMBL" id="CAF1015623.1"/>
    </source>
</evidence>
<keyword evidence="2" id="KW-0413">Isomerase</keyword>
<dbReference type="PROSITE" id="PS00175">
    <property type="entry name" value="PG_MUTASE"/>
    <property type="match status" value="1"/>
</dbReference>
<evidence type="ECO:0000313" key="6">
    <source>
        <dbReference type="EMBL" id="CAF4049272.1"/>
    </source>
</evidence>
<dbReference type="Proteomes" id="UP000663854">
    <property type="component" value="Unassembled WGS sequence"/>
</dbReference>
<keyword evidence="7" id="KW-1185">Reference proteome</keyword>
<dbReference type="GO" id="GO:0016791">
    <property type="term" value="F:phosphatase activity"/>
    <property type="evidence" value="ECO:0007669"/>
    <property type="project" value="TreeGrafter"/>
</dbReference>
<dbReference type="AlphaFoldDB" id="A0A814QUZ0"/>
<dbReference type="CDD" id="cd07067">
    <property type="entry name" value="HP_PGM_like"/>
    <property type="match status" value="1"/>
</dbReference>
<keyword evidence="1" id="KW-0324">Glycolysis</keyword>
<reference evidence="5" key="1">
    <citation type="submission" date="2021-02" db="EMBL/GenBank/DDBJ databases">
        <authorList>
            <person name="Nowell W R."/>
        </authorList>
    </citation>
    <scope>NUCLEOTIDE SEQUENCE</scope>
</reference>
<dbReference type="EMBL" id="CAJNOH010000365">
    <property type="protein sequence ID" value="CAF1015623.1"/>
    <property type="molecule type" value="Genomic_DNA"/>
</dbReference>
<proteinExistence type="predicted"/>
<dbReference type="InterPro" id="IPR013078">
    <property type="entry name" value="His_Pase_superF_clade-1"/>
</dbReference>
<dbReference type="Pfam" id="PF00300">
    <property type="entry name" value="His_Phos_1"/>
    <property type="match status" value="1"/>
</dbReference>
<evidence type="ECO:0000256" key="2">
    <source>
        <dbReference type="ARBA" id="ARBA00023235"/>
    </source>
</evidence>
<evidence type="ECO:0008006" key="8">
    <source>
        <dbReference type="Google" id="ProtNLM"/>
    </source>
</evidence>
<dbReference type="PANTHER" id="PTHR48100:SF1">
    <property type="entry name" value="HISTIDINE PHOSPHATASE FAMILY PROTEIN-RELATED"/>
    <property type="match status" value="1"/>
</dbReference>
<dbReference type="PANTHER" id="PTHR48100">
    <property type="entry name" value="BROAD-SPECIFICITY PHOSPHATASE YOR283W-RELATED"/>
    <property type="match status" value="1"/>
</dbReference>
<accession>A0A814QUZ0</accession>
<dbReference type="GO" id="GO:0005737">
    <property type="term" value="C:cytoplasm"/>
    <property type="evidence" value="ECO:0007669"/>
    <property type="project" value="TreeGrafter"/>
</dbReference>
<dbReference type="EMBL" id="CAJNOL010000580">
    <property type="protein sequence ID" value="CAF1123944.1"/>
    <property type="molecule type" value="Genomic_DNA"/>
</dbReference>
<dbReference type="SUPFAM" id="SSF53254">
    <property type="entry name" value="Phosphoglycerate mutase-like"/>
    <property type="match status" value="1"/>
</dbReference>
<dbReference type="Proteomes" id="UP000663870">
    <property type="component" value="Unassembled WGS sequence"/>
</dbReference>
<protein>
    <recommendedName>
        <fullName evidence="8">Phosphoglycerate mutase</fullName>
    </recommendedName>
</protein>
<evidence type="ECO:0000313" key="4">
    <source>
        <dbReference type="EMBL" id="CAF1123944.1"/>
    </source>
</evidence>
<comment type="caution">
    <text evidence="5">The sequence shown here is derived from an EMBL/GenBank/DDBJ whole genome shotgun (WGS) entry which is preliminary data.</text>
</comment>
<evidence type="ECO:0000313" key="7">
    <source>
        <dbReference type="Proteomes" id="UP000663870"/>
    </source>
</evidence>
<evidence type="ECO:0000313" key="5">
    <source>
        <dbReference type="EMBL" id="CAF1124862.1"/>
    </source>
</evidence>
<dbReference type="Gene3D" id="3.40.50.1240">
    <property type="entry name" value="Phosphoglycerate mutase-like"/>
    <property type="match status" value="1"/>
</dbReference>
<dbReference type="Proteomes" id="UP000663836">
    <property type="component" value="Unassembled WGS sequence"/>
</dbReference>
<dbReference type="InterPro" id="IPR050275">
    <property type="entry name" value="PGM_Phosphatase"/>
</dbReference>
<dbReference type="InterPro" id="IPR001345">
    <property type="entry name" value="PG/BPGM_mutase_AS"/>
</dbReference>
<dbReference type="EMBL" id="CAJOBD010006027">
    <property type="protein sequence ID" value="CAF4049272.1"/>
    <property type="molecule type" value="Genomic_DNA"/>
</dbReference>